<dbReference type="Gene3D" id="3.40.50.720">
    <property type="entry name" value="NAD(P)-binding Rossmann-like Domain"/>
    <property type="match status" value="1"/>
</dbReference>
<feature type="domain" description="PRISE-like Rossmann-fold" evidence="1">
    <location>
        <begin position="87"/>
        <end position="294"/>
    </location>
</feature>
<dbReference type="CDD" id="cd08948">
    <property type="entry name" value="5beta-POR_like_SDR_a"/>
    <property type="match status" value="1"/>
</dbReference>
<dbReference type="EMBL" id="VUKA01000002">
    <property type="protein sequence ID" value="KAA2214043.1"/>
    <property type="molecule type" value="Genomic_DNA"/>
</dbReference>
<dbReference type="Proteomes" id="UP000322110">
    <property type="component" value="Unassembled WGS sequence"/>
</dbReference>
<dbReference type="InterPro" id="IPR055222">
    <property type="entry name" value="PRISE-like_Rossmann-fold"/>
</dbReference>
<evidence type="ECO:0000313" key="2">
    <source>
        <dbReference type="EMBL" id="KAA2214043.1"/>
    </source>
</evidence>
<dbReference type="PANTHER" id="PTHR32487">
    <property type="entry name" value="3-OXO-DELTA(4,5)-STEROID 5-BETA-REDUCTASE"/>
    <property type="match status" value="1"/>
</dbReference>
<dbReference type="AlphaFoldDB" id="A0A5B2TIV6"/>
<gene>
    <name evidence="2" type="ORF">F0Q34_08370</name>
</gene>
<protein>
    <submittedName>
        <fullName evidence="2">SDR family oxidoreductase</fullName>
    </submittedName>
</protein>
<keyword evidence="3" id="KW-1185">Reference proteome</keyword>
<dbReference type="InterPro" id="IPR036291">
    <property type="entry name" value="NAD(P)-bd_dom_sf"/>
</dbReference>
<proteinExistence type="predicted"/>
<evidence type="ECO:0000313" key="3">
    <source>
        <dbReference type="Proteomes" id="UP000322110"/>
    </source>
</evidence>
<dbReference type="RefSeq" id="WP_149811699.1">
    <property type="nucleotide sequence ID" value="NZ_VUKA01000002.1"/>
</dbReference>
<dbReference type="Pfam" id="PF22917">
    <property type="entry name" value="PRISE"/>
    <property type="match status" value="1"/>
</dbReference>
<organism evidence="2 3">
    <name type="scientific">Teichococcus oryzae</name>
    <dbReference type="NCBI Taxonomy" id="1608942"/>
    <lineage>
        <taxon>Bacteria</taxon>
        <taxon>Pseudomonadati</taxon>
        <taxon>Pseudomonadota</taxon>
        <taxon>Alphaproteobacteria</taxon>
        <taxon>Acetobacterales</taxon>
        <taxon>Roseomonadaceae</taxon>
        <taxon>Roseomonas</taxon>
    </lineage>
</organism>
<sequence>MAGTVVVAGALGLVGRAALDRYVADGWNVVGLSRRAPPDDLGARILSVDLTDAGACRAALSGLGATHLVYSALYEKPELRAGWLDPEQMQTNRAMLANCVEALDGGALRHVTLLQGTKAYGVHLGQMPIPGKEDAPRHMHANFYWLQEDWLRERQRGCGWHWTVLRPQAVIGFALGSAMNLLSAMGVYAAVSRAMGLPLVFPGRGDRITEVTDARLLASAIAWAGQSEAARDQIFNVTNGDVLTWRSLFPVLARAFGMQQGEPHPMPLPVLMADKEAVWQEVVRQHGLRPHRLDELVGSSWQFADFAFSRDDQAASLVSTIKIRQAGFGECIDSAAMLEWWLGELQRRRILPR</sequence>
<dbReference type="OrthoDB" id="4392084at2"/>
<comment type="caution">
    <text evidence="2">The sequence shown here is derived from an EMBL/GenBank/DDBJ whole genome shotgun (WGS) entry which is preliminary data.</text>
</comment>
<dbReference type="SUPFAM" id="SSF51735">
    <property type="entry name" value="NAD(P)-binding Rossmann-fold domains"/>
    <property type="match status" value="1"/>
</dbReference>
<accession>A0A5B2TIV6</accession>
<evidence type="ECO:0000259" key="1">
    <source>
        <dbReference type="Pfam" id="PF22917"/>
    </source>
</evidence>
<reference evidence="2 3" key="1">
    <citation type="journal article" date="2015" name="Int. J. Syst. Evol. Microbiol.">
        <title>Roseomonas oryzae sp. nov., isolated from paddy rhizosphere soil.</title>
        <authorList>
            <person name="Ramaprasad E.V."/>
            <person name="Sasikala Ch."/>
            <person name="Ramana Ch.V."/>
        </authorList>
    </citation>
    <scope>NUCLEOTIDE SEQUENCE [LARGE SCALE GENOMIC DNA]</scope>
    <source>
        <strain evidence="2 3">KCTC 42542</strain>
    </source>
</reference>
<dbReference type="PANTHER" id="PTHR32487:SF0">
    <property type="entry name" value="3-OXO-DELTA(4,5)-STEROID 5-BETA-REDUCTASE"/>
    <property type="match status" value="1"/>
</dbReference>
<name>A0A5B2TIV6_9PROT</name>